<dbReference type="KEGG" id="ppru:FDP22_07105"/>
<protein>
    <recommendedName>
        <fullName evidence="4">DUF2158 domain-containing protein</fullName>
    </recommendedName>
</protein>
<feature type="compositionally biased region" description="Basic and acidic residues" evidence="1">
    <location>
        <begin position="55"/>
        <end position="110"/>
    </location>
</feature>
<feature type="region of interest" description="Disordered" evidence="1">
    <location>
        <begin position="55"/>
        <end position="120"/>
    </location>
</feature>
<dbReference type="Proteomes" id="UP000305888">
    <property type="component" value="Chromosome"/>
</dbReference>
<accession>A0A5B8FZA7</accession>
<gene>
    <name evidence="2" type="ORF">FDP22_07105</name>
</gene>
<dbReference type="EMBL" id="CP040818">
    <property type="protein sequence ID" value="QDL91573.1"/>
    <property type="molecule type" value="Genomic_DNA"/>
</dbReference>
<dbReference type="OrthoDB" id="7877099at2"/>
<evidence type="ECO:0008006" key="4">
    <source>
        <dbReference type="Google" id="ProtNLM"/>
    </source>
</evidence>
<evidence type="ECO:0000313" key="2">
    <source>
        <dbReference type="EMBL" id="QDL91573.1"/>
    </source>
</evidence>
<reference evidence="2 3" key="1">
    <citation type="submission" date="2019-06" db="EMBL/GenBank/DDBJ databases">
        <title>Genome sequence of Rhodobacteraceae bacterium D4M1.</title>
        <authorList>
            <person name="Cao J."/>
        </authorList>
    </citation>
    <scope>NUCLEOTIDE SEQUENCE [LARGE SCALE GENOMIC DNA]</scope>
    <source>
        <strain evidence="2 3">D4M1</strain>
    </source>
</reference>
<dbReference type="RefSeq" id="WP_138572373.1">
    <property type="nucleotide sequence ID" value="NZ_CP040818.1"/>
</dbReference>
<sequence>MSAFEIGDLVVLTAGSMRMAVESIEGDEIATVWCHEGAIGRDRFNTRLLKKWEVREDSTGRPPFRKDGDRPSFRKDGDRGDRGGDRGGYRGNKPEGDDRPRGKTGWDGKPREKKYFRKED</sequence>
<name>A0A5B8FZA7_9RHOB</name>
<organism evidence="2 3">
    <name type="scientific">Paroceanicella profunda</name>
    <dbReference type="NCBI Taxonomy" id="2579971"/>
    <lineage>
        <taxon>Bacteria</taxon>
        <taxon>Pseudomonadati</taxon>
        <taxon>Pseudomonadota</taxon>
        <taxon>Alphaproteobacteria</taxon>
        <taxon>Rhodobacterales</taxon>
        <taxon>Paracoccaceae</taxon>
        <taxon>Paroceanicella</taxon>
    </lineage>
</organism>
<evidence type="ECO:0000313" key="3">
    <source>
        <dbReference type="Proteomes" id="UP000305888"/>
    </source>
</evidence>
<dbReference type="AlphaFoldDB" id="A0A5B8FZA7"/>
<keyword evidence="3" id="KW-1185">Reference proteome</keyword>
<proteinExistence type="predicted"/>
<evidence type="ECO:0000256" key="1">
    <source>
        <dbReference type="SAM" id="MobiDB-lite"/>
    </source>
</evidence>
<feature type="compositionally biased region" description="Basic residues" evidence="1">
    <location>
        <begin position="111"/>
        <end position="120"/>
    </location>
</feature>